<proteinExistence type="predicted"/>
<gene>
    <name evidence="2" type="ORF">B0H16DRAFT_1737103</name>
</gene>
<feature type="compositionally biased region" description="Low complexity" evidence="1">
    <location>
        <begin position="7"/>
        <end position="20"/>
    </location>
</feature>
<comment type="caution">
    <text evidence="2">The sequence shown here is derived from an EMBL/GenBank/DDBJ whole genome shotgun (WGS) entry which is preliminary data.</text>
</comment>
<name>A0AAD7HLU7_9AGAR</name>
<evidence type="ECO:0000313" key="2">
    <source>
        <dbReference type="EMBL" id="KAJ7723659.1"/>
    </source>
</evidence>
<protein>
    <submittedName>
        <fullName evidence="2">Uncharacterized protein</fullName>
    </submittedName>
</protein>
<dbReference type="Proteomes" id="UP001215598">
    <property type="component" value="Unassembled WGS sequence"/>
</dbReference>
<evidence type="ECO:0000313" key="3">
    <source>
        <dbReference type="Proteomes" id="UP001215598"/>
    </source>
</evidence>
<reference evidence="2" key="1">
    <citation type="submission" date="2023-03" db="EMBL/GenBank/DDBJ databases">
        <title>Massive genome expansion in bonnet fungi (Mycena s.s.) driven by repeated elements and novel gene families across ecological guilds.</title>
        <authorList>
            <consortium name="Lawrence Berkeley National Laboratory"/>
            <person name="Harder C.B."/>
            <person name="Miyauchi S."/>
            <person name="Viragh M."/>
            <person name="Kuo A."/>
            <person name="Thoen E."/>
            <person name="Andreopoulos B."/>
            <person name="Lu D."/>
            <person name="Skrede I."/>
            <person name="Drula E."/>
            <person name="Henrissat B."/>
            <person name="Morin E."/>
            <person name="Kohler A."/>
            <person name="Barry K."/>
            <person name="LaButti K."/>
            <person name="Morin E."/>
            <person name="Salamov A."/>
            <person name="Lipzen A."/>
            <person name="Mereny Z."/>
            <person name="Hegedus B."/>
            <person name="Baldrian P."/>
            <person name="Stursova M."/>
            <person name="Weitz H."/>
            <person name="Taylor A."/>
            <person name="Grigoriev I.V."/>
            <person name="Nagy L.G."/>
            <person name="Martin F."/>
            <person name="Kauserud H."/>
        </authorList>
    </citation>
    <scope>NUCLEOTIDE SEQUENCE</scope>
    <source>
        <strain evidence="2">CBHHK182m</strain>
    </source>
</reference>
<dbReference type="EMBL" id="JARKIB010000209">
    <property type="protein sequence ID" value="KAJ7723659.1"/>
    <property type="molecule type" value="Genomic_DNA"/>
</dbReference>
<dbReference type="AlphaFoldDB" id="A0AAD7HLU7"/>
<keyword evidence="3" id="KW-1185">Reference proteome</keyword>
<organism evidence="2 3">
    <name type="scientific">Mycena metata</name>
    <dbReference type="NCBI Taxonomy" id="1033252"/>
    <lineage>
        <taxon>Eukaryota</taxon>
        <taxon>Fungi</taxon>
        <taxon>Dikarya</taxon>
        <taxon>Basidiomycota</taxon>
        <taxon>Agaricomycotina</taxon>
        <taxon>Agaricomycetes</taxon>
        <taxon>Agaricomycetidae</taxon>
        <taxon>Agaricales</taxon>
        <taxon>Marasmiineae</taxon>
        <taxon>Mycenaceae</taxon>
        <taxon>Mycena</taxon>
    </lineage>
</organism>
<accession>A0AAD7HLU7</accession>
<evidence type="ECO:0000256" key="1">
    <source>
        <dbReference type="SAM" id="MobiDB-lite"/>
    </source>
</evidence>
<feature type="region of interest" description="Disordered" evidence="1">
    <location>
        <begin position="1"/>
        <end position="49"/>
    </location>
</feature>
<sequence>MSTLMNDDLGLDPSDPPDLLLHNHSQHNMQASDDDSSPSEKPVRIRSEP</sequence>